<organism evidence="3 4">
    <name type="scientific">Glossina brevipalpis</name>
    <dbReference type="NCBI Taxonomy" id="37001"/>
    <lineage>
        <taxon>Eukaryota</taxon>
        <taxon>Metazoa</taxon>
        <taxon>Ecdysozoa</taxon>
        <taxon>Arthropoda</taxon>
        <taxon>Hexapoda</taxon>
        <taxon>Insecta</taxon>
        <taxon>Pterygota</taxon>
        <taxon>Neoptera</taxon>
        <taxon>Endopterygota</taxon>
        <taxon>Diptera</taxon>
        <taxon>Brachycera</taxon>
        <taxon>Muscomorpha</taxon>
        <taxon>Hippoboscoidea</taxon>
        <taxon>Glossinidae</taxon>
        <taxon>Glossina</taxon>
    </lineage>
</organism>
<dbReference type="VEuPathDB" id="VectorBase:GBRI014637"/>
<dbReference type="Proteomes" id="UP000091820">
    <property type="component" value="Unassembled WGS sequence"/>
</dbReference>
<feature type="compositionally biased region" description="Polar residues" evidence="1">
    <location>
        <begin position="333"/>
        <end position="352"/>
    </location>
</feature>
<feature type="region of interest" description="Disordered" evidence="1">
    <location>
        <begin position="328"/>
        <end position="367"/>
    </location>
</feature>
<accession>A0A1A9WCM1</accession>
<evidence type="ECO:0000256" key="2">
    <source>
        <dbReference type="SAM" id="SignalP"/>
    </source>
</evidence>
<name>A0A1A9WCM1_9MUSC</name>
<evidence type="ECO:0000313" key="3">
    <source>
        <dbReference type="EnsemblMetazoa" id="GBRI014637-PA"/>
    </source>
</evidence>
<feature type="chain" id="PRO_5008400213" evidence="2">
    <location>
        <begin position="21"/>
        <end position="367"/>
    </location>
</feature>
<sequence>MKVYLYFLCVMCLKTLPVQSGKLQEIMRNSVIDSSKIKKTQVKREAILDNGGGNYYHGPSYKYLPPGPAITSYDSYSGDVYESSISGNNFDYSNGYQGNAYASGDKLNGAHPGGYIYSGNNNGRGGHLGSHAYSGSNFGGHKSHTIFNSNDVRVLNSGAYYPKRLNSYVKSDYSSNHYASHPKANVINFATGVGRGHSNKVPSYASSTNSYGSPLASVGYSYSPRYHGQVQGTPSNEPSYAIGHKGLGHFGPLSTHKLQVLNTRIIEPVNKAEVSGSKVSFTPSTFLGTKYESNGFDYDRVPLDHHLSPAVTNNVRPYEYSGHSDVAEEHNYHSSGNNDLQSSYIDGSSAPSENYLPPHAKYDTSHQ</sequence>
<keyword evidence="4" id="KW-1185">Reference proteome</keyword>
<proteinExistence type="predicted"/>
<evidence type="ECO:0000313" key="4">
    <source>
        <dbReference type="Proteomes" id="UP000091820"/>
    </source>
</evidence>
<reference evidence="4" key="1">
    <citation type="submission" date="2014-03" db="EMBL/GenBank/DDBJ databases">
        <authorList>
            <person name="Aksoy S."/>
            <person name="Warren W."/>
            <person name="Wilson R.K."/>
        </authorList>
    </citation>
    <scope>NUCLEOTIDE SEQUENCE [LARGE SCALE GENOMIC DNA]</scope>
    <source>
        <strain evidence="4">IAEA</strain>
    </source>
</reference>
<dbReference type="AlphaFoldDB" id="A0A1A9WCM1"/>
<keyword evidence="2" id="KW-0732">Signal</keyword>
<evidence type="ECO:0000256" key="1">
    <source>
        <dbReference type="SAM" id="MobiDB-lite"/>
    </source>
</evidence>
<dbReference type="EnsemblMetazoa" id="GBRI014637-RA">
    <property type="protein sequence ID" value="GBRI014637-PA"/>
    <property type="gene ID" value="GBRI014637"/>
</dbReference>
<protein>
    <submittedName>
        <fullName evidence="3">Uncharacterized protein</fullName>
    </submittedName>
</protein>
<reference evidence="3" key="2">
    <citation type="submission" date="2020-05" db="UniProtKB">
        <authorList>
            <consortium name="EnsemblMetazoa"/>
        </authorList>
    </citation>
    <scope>IDENTIFICATION</scope>
    <source>
        <strain evidence="3">IAEA</strain>
    </source>
</reference>
<feature type="signal peptide" evidence="2">
    <location>
        <begin position="1"/>
        <end position="20"/>
    </location>
</feature>